<reference evidence="2" key="2">
    <citation type="submission" date="2020-05" db="UniProtKB">
        <authorList>
            <consortium name="EnsemblMetazoa"/>
        </authorList>
    </citation>
    <scope>IDENTIFICATION</scope>
    <source>
        <strain evidence="2">maculatus3</strain>
    </source>
</reference>
<feature type="signal peptide" evidence="1">
    <location>
        <begin position="1"/>
        <end position="22"/>
    </location>
</feature>
<feature type="chain" id="PRO_5008135897" evidence="1">
    <location>
        <begin position="23"/>
        <end position="152"/>
    </location>
</feature>
<keyword evidence="3" id="KW-1185">Reference proteome</keyword>
<organism evidence="2 3">
    <name type="scientific">Anopheles maculatus</name>
    <dbReference type="NCBI Taxonomy" id="74869"/>
    <lineage>
        <taxon>Eukaryota</taxon>
        <taxon>Metazoa</taxon>
        <taxon>Ecdysozoa</taxon>
        <taxon>Arthropoda</taxon>
        <taxon>Hexapoda</taxon>
        <taxon>Insecta</taxon>
        <taxon>Pterygota</taxon>
        <taxon>Neoptera</taxon>
        <taxon>Endopterygota</taxon>
        <taxon>Diptera</taxon>
        <taxon>Nematocera</taxon>
        <taxon>Culicoidea</taxon>
        <taxon>Culicidae</taxon>
        <taxon>Anophelinae</taxon>
        <taxon>Anopheles</taxon>
        <taxon>Anopheles maculatus group</taxon>
    </lineage>
</organism>
<protein>
    <submittedName>
        <fullName evidence="2">Uncharacterized protein</fullName>
    </submittedName>
</protein>
<sequence>MKSLQAGFWLLIVLATVCLTEGRTLRTRRELRYRQNVAYAYQYRTDQIASVQKVPLVPVVVPSVHIQNQLLQHEKTKLTAQAHVLHFPTRRPMQAVDQLHTRVDIGQHRRRGTVPVLPVVPVIPVVPVVPAVATVPGTVVAHSHTEVYRKYR</sequence>
<dbReference type="Proteomes" id="UP000075901">
    <property type="component" value="Unassembled WGS sequence"/>
</dbReference>
<name>A0A182SLZ7_9DIPT</name>
<dbReference type="EnsemblMetazoa" id="AMAM009420-RA">
    <property type="protein sequence ID" value="AMAM009420-PA"/>
    <property type="gene ID" value="AMAM009420"/>
</dbReference>
<dbReference type="AlphaFoldDB" id="A0A182SLZ7"/>
<keyword evidence="1" id="KW-0732">Signal</keyword>
<evidence type="ECO:0000256" key="1">
    <source>
        <dbReference type="SAM" id="SignalP"/>
    </source>
</evidence>
<dbReference type="VEuPathDB" id="VectorBase:AMAM009420"/>
<evidence type="ECO:0000313" key="2">
    <source>
        <dbReference type="EnsemblMetazoa" id="AMAM009420-PA"/>
    </source>
</evidence>
<accession>A0A182SLZ7</accession>
<reference evidence="3" key="1">
    <citation type="submission" date="2013-09" db="EMBL/GenBank/DDBJ databases">
        <title>The Genome Sequence of Anopheles maculatus species B.</title>
        <authorList>
            <consortium name="The Broad Institute Genomics Platform"/>
            <person name="Neafsey D.E."/>
            <person name="Besansky N."/>
            <person name="Howell P."/>
            <person name="Walton C."/>
            <person name="Young S.K."/>
            <person name="Zeng Q."/>
            <person name="Gargeya S."/>
            <person name="Fitzgerald M."/>
            <person name="Haas B."/>
            <person name="Abouelleil A."/>
            <person name="Allen A.W."/>
            <person name="Alvarado L."/>
            <person name="Arachchi H.M."/>
            <person name="Berlin A.M."/>
            <person name="Chapman S.B."/>
            <person name="Gainer-Dewar J."/>
            <person name="Goldberg J."/>
            <person name="Griggs A."/>
            <person name="Gujja S."/>
            <person name="Hansen M."/>
            <person name="Howarth C."/>
            <person name="Imamovic A."/>
            <person name="Ireland A."/>
            <person name="Larimer J."/>
            <person name="McCowan C."/>
            <person name="Murphy C."/>
            <person name="Pearson M."/>
            <person name="Poon T.W."/>
            <person name="Priest M."/>
            <person name="Roberts A."/>
            <person name="Saif S."/>
            <person name="Shea T."/>
            <person name="Sisk P."/>
            <person name="Sykes S."/>
            <person name="Wortman J."/>
            <person name="Nusbaum C."/>
            <person name="Birren B."/>
        </authorList>
    </citation>
    <scope>NUCLEOTIDE SEQUENCE [LARGE SCALE GENOMIC DNA]</scope>
    <source>
        <strain evidence="3">maculatus3</strain>
    </source>
</reference>
<evidence type="ECO:0000313" key="3">
    <source>
        <dbReference type="Proteomes" id="UP000075901"/>
    </source>
</evidence>
<proteinExistence type="predicted"/>